<dbReference type="AlphaFoldDB" id="A0A031JNY4"/>
<feature type="transmembrane region" description="Helical" evidence="1">
    <location>
        <begin position="28"/>
        <end position="47"/>
    </location>
</feature>
<name>A0A031JNY4_9SPHN</name>
<feature type="transmembrane region" description="Helical" evidence="1">
    <location>
        <begin position="92"/>
        <end position="110"/>
    </location>
</feature>
<dbReference type="Proteomes" id="UP000094626">
    <property type="component" value="Plasmid pSA1"/>
</dbReference>
<feature type="transmembrane region" description="Helical" evidence="1">
    <location>
        <begin position="53"/>
        <end position="80"/>
    </location>
</feature>
<dbReference type="eggNOG" id="COG4944">
    <property type="taxonomic scope" value="Bacteria"/>
</dbReference>
<keyword evidence="1" id="KW-0472">Membrane</keyword>
<dbReference type="PATRIC" id="fig|158500.4.peg.4703"/>
<evidence type="ECO:0008006" key="6">
    <source>
        <dbReference type="Google" id="ProtNLM"/>
    </source>
</evidence>
<organism evidence="3 4">
    <name type="scientific">Novosphingobium resinovorum</name>
    <dbReference type="NCBI Taxonomy" id="158500"/>
    <lineage>
        <taxon>Bacteria</taxon>
        <taxon>Pseudomonadati</taxon>
        <taxon>Pseudomonadota</taxon>
        <taxon>Alphaproteobacteria</taxon>
        <taxon>Sphingomonadales</taxon>
        <taxon>Sphingomonadaceae</taxon>
        <taxon>Novosphingobium</taxon>
    </lineage>
</organism>
<geneLocation type="plasmid" evidence="2 5">
    <name>pSA1</name>
</geneLocation>
<feature type="transmembrane region" description="Helical" evidence="1">
    <location>
        <begin position="185"/>
        <end position="203"/>
    </location>
</feature>
<dbReference type="OrthoDB" id="7504729at2"/>
<keyword evidence="5" id="KW-1185">Reference proteome</keyword>
<proteinExistence type="predicted"/>
<keyword evidence="1" id="KW-0812">Transmembrane</keyword>
<protein>
    <recommendedName>
        <fullName evidence="6">DUF1109 domain-containing protein</fullName>
    </recommendedName>
</protein>
<keyword evidence="1" id="KW-1133">Transmembrane helix</keyword>
<keyword evidence="2" id="KW-0614">Plasmid</keyword>
<sequence>MVDHDTLIDTLCDEAVPVRRVAPAWRRALAWSPVALGIGYLATQMLHRAGTDWAGPLAGVAAANIVLSLVLGIAAFTAALSASVPGAPARTSGWIMACLGIWLTLAAYSIGISSQPVGHLGHGSYCFTFVLVAGVPMIAITVLALRRTRSLNPVRSLMLAGTGIAFLSFGLLAFCHPIAMSAMDFAGHLVAGVLLGALTIGLGRKAIAA</sequence>
<evidence type="ECO:0000313" key="5">
    <source>
        <dbReference type="Proteomes" id="UP000094626"/>
    </source>
</evidence>
<evidence type="ECO:0000313" key="2">
    <source>
        <dbReference type="EMBL" id="AOR79717.1"/>
    </source>
</evidence>
<reference evidence="5" key="3">
    <citation type="journal article" date="2017" name="J. Biotechnol.">
        <title>Complete genome sequence of Novosphingobium resinovorum SA1, a versatile xenobiotic-degrading bacterium capable of utilizing sulfanilic acid.</title>
        <authorList>
            <person name="Hegedus B."/>
            <person name="Kos P.B."/>
            <person name="Balint B."/>
            <person name="Maroti G."/>
            <person name="Gan H.M."/>
            <person name="Perei K."/>
            <person name="Rakhely G."/>
        </authorList>
    </citation>
    <scope>NUCLEOTIDE SEQUENCE [LARGE SCALE GENOMIC DNA]</scope>
    <source>
        <strain evidence="5">SA1</strain>
    </source>
</reference>
<dbReference type="RefSeq" id="WP_036529110.1">
    <property type="nucleotide sequence ID" value="NZ_CP017076.1"/>
</dbReference>
<evidence type="ECO:0000313" key="3">
    <source>
        <dbReference type="EMBL" id="EZP75638.1"/>
    </source>
</evidence>
<feature type="transmembrane region" description="Helical" evidence="1">
    <location>
        <begin position="122"/>
        <end position="145"/>
    </location>
</feature>
<reference evidence="2" key="2">
    <citation type="submission" date="2016-08" db="EMBL/GenBank/DDBJ databases">
        <authorList>
            <person name="Seilhamer J.J."/>
        </authorList>
    </citation>
    <scope>NUCLEOTIDE SEQUENCE [LARGE SCALE GENOMIC DNA]</scope>
    <source>
        <strain evidence="2">SA1</strain>
        <plasmid evidence="2">pSA1</plasmid>
    </source>
</reference>
<gene>
    <name evidence="2" type="ORF">BES08_23355</name>
    <name evidence="3" type="ORF">BV97_04625</name>
</gene>
<accession>A0A031JNY4</accession>
<dbReference type="EMBL" id="JFYZ01000037">
    <property type="protein sequence ID" value="EZP75638.1"/>
    <property type="molecule type" value="Genomic_DNA"/>
</dbReference>
<evidence type="ECO:0000256" key="1">
    <source>
        <dbReference type="SAM" id="Phobius"/>
    </source>
</evidence>
<evidence type="ECO:0000313" key="4">
    <source>
        <dbReference type="Proteomes" id="UP000024329"/>
    </source>
</evidence>
<reference evidence="3 4" key="1">
    <citation type="submission" date="2014-03" db="EMBL/GenBank/DDBJ databases">
        <title>Whole genome sequence of Novosphingobium resinovorum KF1.</title>
        <authorList>
            <person name="Gan H.M."/>
            <person name="Gan H.Y."/>
            <person name="Chew T.H."/>
            <person name="Savka M.A."/>
        </authorList>
    </citation>
    <scope>NUCLEOTIDE SEQUENCE [LARGE SCALE GENOMIC DNA]</scope>
    <source>
        <strain evidence="3 4">KF1</strain>
    </source>
</reference>
<feature type="transmembrane region" description="Helical" evidence="1">
    <location>
        <begin position="157"/>
        <end position="179"/>
    </location>
</feature>
<dbReference type="EMBL" id="CP017076">
    <property type="protein sequence ID" value="AOR79717.1"/>
    <property type="molecule type" value="Genomic_DNA"/>
</dbReference>
<dbReference type="KEGG" id="nre:BES08_23355"/>
<dbReference type="Proteomes" id="UP000024329">
    <property type="component" value="Unassembled WGS sequence"/>
</dbReference>